<dbReference type="Pfam" id="PF06271">
    <property type="entry name" value="RDD"/>
    <property type="match status" value="1"/>
</dbReference>
<protein>
    <recommendedName>
        <fullName evidence="7">RDD domain-containing protein</fullName>
    </recommendedName>
</protein>
<evidence type="ECO:0000313" key="9">
    <source>
        <dbReference type="Proteomes" id="UP000051264"/>
    </source>
</evidence>
<comment type="caution">
    <text evidence="8">The sequence shown here is derived from an EMBL/GenBank/DDBJ whole genome shotgun (WGS) entry which is preliminary data.</text>
</comment>
<dbReference type="STRING" id="1423747.FC69_GL000542"/>
<dbReference type="RefSeq" id="WP_025083946.1">
    <property type="nucleotide sequence ID" value="NZ_AZEX01000014.1"/>
</dbReference>
<keyword evidence="5 6" id="KW-0472">Membrane</keyword>
<keyword evidence="4 6" id="KW-1133">Transmembrane helix</keyword>
<dbReference type="eggNOG" id="COG1714">
    <property type="taxonomic scope" value="Bacteria"/>
</dbReference>
<evidence type="ECO:0000256" key="4">
    <source>
        <dbReference type="ARBA" id="ARBA00022989"/>
    </source>
</evidence>
<keyword evidence="3 6" id="KW-0812">Transmembrane</keyword>
<keyword evidence="2" id="KW-1003">Cell membrane</keyword>
<reference evidence="8 9" key="1">
    <citation type="journal article" date="2015" name="Genome Announc.">
        <title>Expanding the biotechnology potential of lactobacilli through comparative genomics of 213 strains and associated genera.</title>
        <authorList>
            <person name="Sun Z."/>
            <person name="Harris H.M."/>
            <person name="McCann A."/>
            <person name="Guo C."/>
            <person name="Argimon S."/>
            <person name="Zhang W."/>
            <person name="Yang X."/>
            <person name="Jeffery I.B."/>
            <person name="Cooney J.C."/>
            <person name="Kagawa T.F."/>
            <person name="Liu W."/>
            <person name="Song Y."/>
            <person name="Salvetti E."/>
            <person name="Wrobel A."/>
            <person name="Rasinkangas P."/>
            <person name="Parkhill J."/>
            <person name="Rea M.C."/>
            <person name="O'Sullivan O."/>
            <person name="Ritari J."/>
            <person name="Douillard F.P."/>
            <person name="Paul Ross R."/>
            <person name="Yang R."/>
            <person name="Briner A.E."/>
            <person name="Felis G.E."/>
            <person name="de Vos W.M."/>
            <person name="Barrangou R."/>
            <person name="Klaenhammer T.R."/>
            <person name="Caufield P.W."/>
            <person name="Cui Y."/>
            <person name="Zhang H."/>
            <person name="O'Toole P.W."/>
        </authorList>
    </citation>
    <scope>NUCLEOTIDE SEQUENCE [LARGE SCALE GENOMIC DNA]</scope>
    <source>
        <strain evidence="8 9">DSM 14340</strain>
    </source>
</reference>
<organism evidence="8 9">
    <name type="scientific">Latilactobacillus fuchuensis DSM 14340 = JCM 11249</name>
    <dbReference type="NCBI Taxonomy" id="1423747"/>
    <lineage>
        <taxon>Bacteria</taxon>
        <taxon>Bacillati</taxon>
        <taxon>Bacillota</taxon>
        <taxon>Bacilli</taxon>
        <taxon>Lactobacillales</taxon>
        <taxon>Lactobacillaceae</taxon>
        <taxon>Latilactobacillus</taxon>
    </lineage>
</organism>
<evidence type="ECO:0000259" key="7">
    <source>
        <dbReference type="Pfam" id="PF06271"/>
    </source>
</evidence>
<evidence type="ECO:0000256" key="6">
    <source>
        <dbReference type="SAM" id="Phobius"/>
    </source>
</evidence>
<proteinExistence type="predicted"/>
<feature type="transmembrane region" description="Helical" evidence="6">
    <location>
        <begin position="75"/>
        <end position="100"/>
    </location>
</feature>
<sequence>MAKHKGLQSKKFETKSQDTIETNVDSKRILSNVIDWFLGGIISGLPGVVCFAWLTGSGELLTSMYQFESAGFSRYITLIVSLSCLLFGFCYYVIVPWKVWPGQTVGKRLAHLKIIRYDQKSITFGTYFIRQFIILMFVEGAGTATSTYIKILLTTSLRFYVDGYLAAIWNLMTLVSIGLLFWSRRHLAIHDYVCKTTVVSAETMKKLVDRGAY</sequence>
<evidence type="ECO:0000256" key="3">
    <source>
        <dbReference type="ARBA" id="ARBA00022692"/>
    </source>
</evidence>
<dbReference type="InterPro" id="IPR010432">
    <property type="entry name" value="RDD"/>
</dbReference>
<evidence type="ECO:0000256" key="5">
    <source>
        <dbReference type="ARBA" id="ARBA00023136"/>
    </source>
</evidence>
<dbReference type="GO" id="GO:0005886">
    <property type="term" value="C:plasma membrane"/>
    <property type="evidence" value="ECO:0007669"/>
    <property type="project" value="UniProtKB-SubCell"/>
</dbReference>
<feature type="transmembrane region" description="Helical" evidence="6">
    <location>
        <begin position="164"/>
        <end position="182"/>
    </location>
</feature>
<dbReference type="AlphaFoldDB" id="A0A0R1RX82"/>
<dbReference type="PANTHER" id="PTHR36115:SF6">
    <property type="entry name" value="PROLINE-RICH ANTIGEN HOMOLOG"/>
    <property type="match status" value="1"/>
</dbReference>
<dbReference type="InterPro" id="IPR051791">
    <property type="entry name" value="Pra-immunoreactive"/>
</dbReference>
<accession>A0A0R1RX82</accession>
<evidence type="ECO:0000256" key="2">
    <source>
        <dbReference type="ARBA" id="ARBA00022475"/>
    </source>
</evidence>
<evidence type="ECO:0000313" key="8">
    <source>
        <dbReference type="EMBL" id="KRL61647.1"/>
    </source>
</evidence>
<dbReference type="EMBL" id="AZEX01000014">
    <property type="protein sequence ID" value="KRL61647.1"/>
    <property type="molecule type" value="Genomic_DNA"/>
</dbReference>
<feature type="transmembrane region" description="Helical" evidence="6">
    <location>
        <begin position="36"/>
        <end position="55"/>
    </location>
</feature>
<feature type="transmembrane region" description="Helical" evidence="6">
    <location>
        <begin position="121"/>
        <end position="144"/>
    </location>
</feature>
<feature type="domain" description="RDD" evidence="7">
    <location>
        <begin position="27"/>
        <end position="194"/>
    </location>
</feature>
<gene>
    <name evidence="8" type="ORF">FC69_GL000542</name>
</gene>
<evidence type="ECO:0000256" key="1">
    <source>
        <dbReference type="ARBA" id="ARBA00004651"/>
    </source>
</evidence>
<dbReference type="PANTHER" id="PTHR36115">
    <property type="entry name" value="PROLINE-RICH ANTIGEN HOMOLOG-RELATED"/>
    <property type="match status" value="1"/>
</dbReference>
<name>A0A0R1RX82_9LACO</name>
<comment type="subcellular location">
    <subcellularLocation>
        <location evidence="1">Cell membrane</location>
        <topology evidence="1">Multi-pass membrane protein</topology>
    </subcellularLocation>
</comment>
<dbReference type="PATRIC" id="fig|1423747.3.peg.553"/>
<dbReference type="Proteomes" id="UP000051264">
    <property type="component" value="Unassembled WGS sequence"/>
</dbReference>